<dbReference type="Gene3D" id="3.40.50.1700">
    <property type="entry name" value="Glycoside hydrolase family 3 C-terminal domain"/>
    <property type="match status" value="1"/>
</dbReference>
<dbReference type="FunFam" id="2.60.40.10:FF:000757">
    <property type="entry name" value="Beta-glucosidase G"/>
    <property type="match status" value="1"/>
</dbReference>
<comment type="catalytic activity">
    <reaction evidence="1">
        <text>Hydrolysis of terminal, non-reducing beta-D-glucosyl residues with release of beta-D-glucose.</text>
        <dbReference type="EC" id="3.2.1.21"/>
    </reaction>
</comment>
<feature type="chain" id="PRO_5004923584" description="Beta-glucosidase cel3A" evidence="23">
    <location>
        <begin position="27"/>
        <end position="825"/>
    </location>
</feature>
<evidence type="ECO:0000256" key="17">
    <source>
        <dbReference type="ARBA" id="ARBA00041601"/>
    </source>
</evidence>
<dbReference type="InterPro" id="IPR017853">
    <property type="entry name" value="GH"/>
</dbReference>
<evidence type="ECO:0000256" key="4">
    <source>
        <dbReference type="ARBA" id="ARBA00005336"/>
    </source>
</evidence>
<evidence type="ECO:0000256" key="10">
    <source>
        <dbReference type="ARBA" id="ARBA00023180"/>
    </source>
</evidence>
<protein>
    <recommendedName>
        <fullName evidence="19">Beta-glucosidase cel3A</fullName>
        <ecNumber evidence="5">3.2.1.21</ecNumber>
    </recommendedName>
    <alternativeName>
        <fullName evidence="16">Beta-D-glucoside glucohydrolase G</fullName>
    </alternativeName>
    <alternativeName>
        <fullName evidence="20">Beta-D-glucoside glucohydrolase cel3A</fullName>
    </alternativeName>
    <alternativeName>
        <fullName evidence="17">Cellobiase G</fullName>
    </alternativeName>
    <alternativeName>
        <fullName evidence="22">Cellobiase cel3A</fullName>
    </alternativeName>
    <alternativeName>
        <fullName evidence="18">Gentiobiase G</fullName>
    </alternativeName>
    <alternativeName>
        <fullName evidence="21">Gentiobiase cel3A</fullName>
    </alternativeName>
    <alternativeName>
        <fullName evidence="15">Probable beta-glucosidase G</fullName>
    </alternativeName>
</protein>
<keyword evidence="7 23" id="KW-0732">Signal</keyword>
<keyword evidence="10" id="KW-0325">Glycoprotein</keyword>
<name>W9HBF8_FUSOX</name>
<dbReference type="InterPro" id="IPR026891">
    <property type="entry name" value="Fn3-like"/>
</dbReference>
<comment type="subcellular location">
    <subcellularLocation>
        <location evidence="2">Secreted</location>
    </subcellularLocation>
</comment>
<comment type="pathway">
    <text evidence="3">Glycan metabolism; cellulose degradation.</text>
</comment>
<dbReference type="EC" id="3.2.1.21" evidence="5"/>
<evidence type="ECO:0000256" key="8">
    <source>
        <dbReference type="ARBA" id="ARBA00022801"/>
    </source>
</evidence>
<dbReference type="GO" id="GO:0005576">
    <property type="term" value="C:extracellular region"/>
    <property type="evidence" value="ECO:0007669"/>
    <property type="project" value="UniProtKB-SubCell"/>
</dbReference>
<evidence type="ECO:0000256" key="11">
    <source>
        <dbReference type="ARBA" id="ARBA00023277"/>
    </source>
</evidence>
<evidence type="ECO:0000256" key="12">
    <source>
        <dbReference type="ARBA" id="ARBA00023295"/>
    </source>
</evidence>
<evidence type="ECO:0000256" key="5">
    <source>
        <dbReference type="ARBA" id="ARBA00012744"/>
    </source>
</evidence>
<proteinExistence type="inferred from homology"/>
<comment type="similarity">
    <text evidence="4">Belongs to the glycosyl hydrolase 3 family.</text>
</comment>
<gene>
    <name evidence="25" type="ORF">FOYG_16953</name>
</gene>
<evidence type="ECO:0000256" key="15">
    <source>
        <dbReference type="ARBA" id="ARBA00039579"/>
    </source>
</evidence>
<sequence>MTLATKTVWSLRDILWSATVLSLVYAQNNVGDVGQRSPDDFQWIQPENTTILGQYGDSQAVYPSPNMTGHGGWEGAFQKAQDFISEMTLDEKVWLVTGAPGPCVGNINPIPRLNFSGLCLQDGPNGVRMANYVSVFSSGITIASSWDRELFYHRYHAMGREYRAKGAQVALAPVAGPLGRSPYGGRNWEGFSPDPYLTGVAMEQAVQGIQDAGVQATVKHWLLYEQETARDPVYYLNGTLKHSTYSSNADDRTVHELYMWPFANAIRAHASSVMCSYNRVNGSYACQNSKLLNGLLKTELGFQGYVMTDWEGLHSGLASIEAGADMDQPGFIAPRTPAYDDGYQSYFGYNISTAIKNGTLSEARLNDMAARILTPYYFLRQDQDFPSLDPAMVLYNNFFNKNEFFGSWNLSGSESRDVRRDHGDLIRRQAAESTILLKNKNNALPLKAPKNIGLFGNDILPNTQGALVRGTNEFGTLAIGGGSGNARFTYLVTPLEAIQRRAAQDGTLVQFWANNTLVANSNVTSLWVGHEPDACLIFLKTRASERLDRGQLYVDWNGDAVVASVAKSCSNTIVVTHSGGLNTMPWADHPNVTAILLAHYPGQESGNSIVDVLYGRTNPSGRLPYTIPRNASDVNTPPTTNVTTFGIDDWQSWYTEGLEIDYRYYDAHKISVQYEFGFGLSYTSFELSDLNIRHGGNQRNISSTPQDVKTVPGGNPALWEVIYEADASVRNTGDVPGSTVVQLYISFPDSVSAPPRQLRGFEKVELSPGERRTLKFDLMRRDISYWDVVEQQWLIPAGEFVLHAAFSSRDIADTITFNPLGIAQG</sequence>
<dbReference type="InterPro" id="IPR013783">
    <property type="entry name" value="Ig-like_fold"/>
</dbReference>
<dbReference type="Pfam" id="PF01915">
    <property type="entry name" value="Glyco_hydro_3_C"/>
    <property type="match status" value="1"/>
</dbReference>
<dbReference type="InterPro" id="IPR002772">
    <property type="entry name" value="Glyco_hydro_3_C"/>
</dbReference>
<evidence type="ECO:0000256" key="22">
    <source>
        <dbReference type="ARBA" id="ARBA00083611"/>
    </source>
</evidence>
<dbReference type="PANTHER" id="PTHR42715:SF12">
    <property type="entry name" value="BETA-GLUCOSIDASE G-RELATED"/>
    <property type="match status" value="1"/>
</dbReference>
<evidence type="ECO:0000256" key="1">
    <source>
        <dbReference type="ARBA" id="ARBA00000448"/>
    </source>
</evidence>
<feature type="signal peptide" evidence="23">
    <location>
        <begin position="1"/>
        <end position="26"/>
    </location>
</feature>
<evidence type="ECO:0000259" key="24">
    <source>
        <dbReference type="SMART" id="SM01217"/>
    </source>
</evidence>
<keyword evidence="12" id="KW-0326">Glycosidase</keyword>
<dbReference type="SUPFAM" id="SSF52279">
    <property type="entry name" value="Beta-D-glucan exohydrolase, C-terminal domain"/>
    <property type="match status" value="1"/>
</dbReference>
<dbReference type="InterPro" id="IPR036962">
    <property type="entry name" value="Glyco_hydro_3_N_sf"/>
</dbReference>
<dbReference type="SMART" id="SM01217">
    <property type="entry name" value="Fn3_like"/>
    <property type="match status" value="1"/>
</dbReference>
<evidence type="ECO:0000256" key="7">
    <source>
        <dbReference type="ARBA" id="ARBA00022729"/>
    </source>
</evidence>
<dbReference type="HOGENOM" id="CLU_004542_2_3_1"/>
<dbReference type="SUPFAM" id="SSF51445">
    <property type="entry name" value="(Trans)glycosidases"/>
    <property type="match status" value="1"/>
</dbReference>
<evidence type="ECO:0000256" key="2">
    <source>
        <dbReference type="ARBA" id="ARBA00004613"/>
    </source>
</evidence>
<evidence type="ECO:0000256" key="18">
    <source>
        <dbReference type="ARBA" id="ARBA00041808"/>
    </source>
</evidence>
<dbReference type="InterPro" id="IPR050288">
    <property type="entry name" value="Cellulose_deg_GH3"/>
</dbReference>
<evidence type="ECO:0000256" key="13">
    <source>
        <dbReference type="ARBA" id="ARBA00023326"/>
    </source>
</evidence>
<feature type="domain" description="Fibronectin type III-like" evidence="24">
    <location>
        <begin position="739"/>
        <end position="808"/>
    </location>
</feature>
<evidence type="ECO:0000313" key="26">
    <source>
        <dbReference type="Proteomes" id="UP000030753"/>
    </source>
</evidence>
<dbReference type="Proteomes" id="UP000030753">
    <property type="component" value="Unassembled WGS sequence"/>
</dbReference>
<evidence type="ECO:0000256" key="6">
    <source>
        <dbReference type="ARBA" id="ARBA00022525"/>
    </source>
</evidence>
<dbReference type="Pfam" id="PF00933">
    <property type="entry name" value="Glyco_hydro_3"/>
    <property type="match status" value="1"/>
</dbReference>
<dbReference type="AlphaFoldDB" id="W9HBF8"/>
<evidence type="ECO:0000256" key="14">
    <source>
        <dbReference type="ARBA" id="ARBA00024983"/>
    </source>
</evidence>
<evidence type="ECO:0000256" key="19">
    <source>
        <dbReference type="ARBA" id="ARBA00070030"/>
    </source>
</evidence>
<evidence type="ECO:0000256" key="9">
    <source>
        <dbReference type="ARBA" id="ARBA00023001"/>
    </source>
</evidence>
<dbReference type="Pfam" id="PF14310">
    <property type="entry name" value="Fn3-like"/>
    <property type="match status" value="1"/>
</dbReference>
<dbReference type="InterPro" id="IPR036881">
    <property type="entry name" value="Glyco_hydro_3_C_sf"/>
</dbReference>
<dbReference type="GO" id="GO:0008422">
    <property type="term" value="F:beta-glucosidase activity"/>
    <property type="evidence" value="ECO:0007669"/>
    <property type="project" value="UniProtKB-EC"/>
</dbReference>
<organism evidence="25 26">
    <name type="scientific">Fusarium oxysporum NRRL 32931</name>
    <dbReference type="NCBI Taxonomy" id="660029"/>
    <lineage>
        <taxon>Eukaryota</taxon>
        <taxon>Fungi</taxon>
        <taxon>Dikarya</taxon>
        <taxon>Ascomycota</taxon>
        <taxon>Pezizomycotina</taxon>
        <taxon>Sordariomycetes</taxon>
        <taxon>Hypocreomycetidae</taxon>
        <taxon>Hypocreales</taxon>
        <taxon>Nectriaceae</taxon>
        <taxon>Fusarium</taxon>
        <taxon>Fusarium oxysporum species complex</taxon>
    </lineage>
</organism>
<evidence type="ECO:0000313" key="25">
    <source>
        <dbReference type="EMBL" id="EWY79888.1"/>
    </source>
</evidence>
<dbReference type="PRINTS" id="PR00133">
    <property type="entry name" value="GLHYDRLASE3"/>
</dbReference>
<keyword evidence="8" id="KW-0378">Hydrolase</keyword>
<keyword evidence="13" id="KW-0624">Polysaccharide degradation</keyword>
<dbReference type="PANTHER" id="PTHR42715">
    <property type="entry name" value="BETA-GLUCOSIDASE"/>
    <property type="match status" value="1"/>
</dbReference>
<evidence type="ECO:0000256" key="16">
    <source>
        <dbReference type="ARBA" id="ARBA00041276"/>
    </source>
</evidence>
<dbReference type="EMBL" id="JH717853">
    <property type="protein sequence ID" value="EWY79888.1"/>
    <property type="molecule type" value="Genomic_DNA"/>
</dbReference>
<dbReference type="GO" id="GO:0030245">
    <property type="term" value="P:cellulose catabolic process"/>
    <property type="evidence" value="ECO:0007669"/>
    <property type="project" value="UniProtKB-KW"/>
</dbReference>
<dbReference type="FunFam" id="3.20.20.300:FF:000002">
    <property type="entry name" value="Probable beta-glucosidase"/>
    <property type="match status" value="1"/>
</dbReference>
<accession>W9HBF8</accession>
<dbReference type="Gene3D" id="3.20.20.300">
    <property type="entry name" value="Glycoside hydrolase, family 3, N-terminal domain"/>
    <property type="match status" value="1"/>
</dbReference>
<comment type="function">
    <text evidence="14">Beta-glucosidases are one of a number of cellulolytic enzymes involved in the degradation of cellulosic biomass. Catalyzes the last step releasing glucose from the inhibitory cellobiose.</text>
</comment>
<evidence type="ECO:0000256" key="23">
    <source>
        <dbReference type="SAM" id="SignalP"/>
    </source>
</evidence>
<reference evidence="25 26" key="1">
    <citation type="submission" date="2011-06" db="EMBL/GenBank/DDBJ databases">
        <title>The Genome Sequence of Fusarium oxysporum FOSC 3-a.</title>
        <authorList>
            <consortium name="The Broad Institute Genome Sequencing Platform"/>
            <person name="Ma L.-J."/>
            <person name="Gale L.R."/>
            <person name="Schwartz D.C."/>
            <person name="Zhou S."/>
            <person name="Corby-Kistler H."/>
            <person name="Young S.K."/>
            <person name="Zeng Q."/>
            <person name="Gargeya S."/>
            <person name="Fitzgerald M."/>
            <person name="Haas B."/>
            <person name="Abouelleil A."/>
            <person name="Alvarado L."/>
            <person name="Arachchi H.M."/>
            <person name="Berlin A."/>
            <person name="Brown A."/>
            <person name="Chapman S.B."/>
            <person name="Chen Z."/>
            <person name="Dunbar C."/>
            <person name="Freedman E."/>
            <person name="Gearin G."/>
            <person name="Gellesch M."/>
            <person name="Goldberg J."/>
            <person name="Griggs A."/>
            <person name="Gujja S."/>
            <person name="Heiman D."/>
            <person name="Howarth C."/>
            <person name="Larson L."/>
            <person name="Lui A."/>
            <person name="MacDonald P.J.P."/>
            <person name="Mehta T."/>
            <person name="Montmayeur A."/>
            <person name="Murphy C."/>
            <person name="Neiman D."/>
            <person name="Pearson M."/>
            <person name="Priest M."/>
            <person name="Roberts A."/>
            <person name="Saif S."/>
            <person name="Shea T."/>
            <person name="Shenoy N."/>
            <person name="Sisk P."/>
            <person name="Stolte C."/>
            <person name="Sykes S."/>
            <person name="Wortman J."/>
            <person name="Nusbaum C."/>
            <person name="Birren B."/>
        </authorList>
    </citation>
    <scope>NUCLEOTIDE SEQUENCE [LARGE SCALE GENOMIC DNA]</scope>
    <source>
        <strain evidence="26">FOSC 3-a</strain>
    </source>
</reference>
<dbReference type="Gene3D" id="2.60.40.10">
    <property type="entry name" value="Immunoglobulins"/>
    <property type="match status" value="1"/>
</dbReference>
<evidence type="ECO:0000256" key="21">
    <source>
        <dbReference type="ARBA" id="ARBA00083231"/>
    </source>
</evidence>
<evidence type="ECO:0000256" key="20">
    <source>
        <dbReference type="ARBA" id="ARBA00078013"/>
    </source>
</evidence>
<keyword evidence="6" id="KW-0964">Secreted</keyword>
<evidence type="ECO:0000256" key="3">
    <source>
        <dbReference type="ARBA" id="ARBA00004987"/>
    </source>
</evidence>
<keyword evidence="9" id="KW-0136">Cellulose degradation</keyword>
<dbReference type="InterPro" id="IPR001764">
    <property type="entry name" value="Glyco_hydro_3_N"/>
</dbReference>
<keyword evidence="11" id="KW-0119">Carbohydrate metabolism</keyword>